<dbReference type="EMBL" id="FNCC01000026">
    <property type="protein sequence ID" value="SDH52188.1"/>
    <property type="molecule type" value="Genomic_DNA"/>
</dbReference>
<name>A0A1G8D322_9PSEU</name>
<sequence>MTVQLTLDPRVRYEETGADTNYNFEVMLPEMADVWRQSGDPNLVTMTRRYTDWLGYSLLREPDGSGWFANIAPNSRTSSRFYADVRPDPERTALGNQFVPVVPGLAAFVSSREDLAAARSA</sequence>
<organism evidence="1 2">
    <name type="scientific">Lentzea fradiae</name>
    <dbReference type="NCBI Taxonomy" id="200378"/>
    <lineage>
        <taxon>Bacteria</taxon>
        <taxon>Bacillati</taxon>
        <taxon>Actinomycetota</taxon>
        <taxon>Actinomycetes</taxon>
        <taxon>Pseudonocardiales</taxon>
        <taxon>Pseudonocardiaceae</taxon>
        <taxon>Lentzea</taxon>
    </lineage>
</organism>
<gene>
    <name evidence="1" type="ORF">SAMN05216553_1261</name>
</gene>
<dbReference type="RefSeq" id="WP_143036192.1">
    <property type="nucleotide sequence ID" value="NZ_FNCC01000026.1"/>
</dbReference>
<evidence type="ECO:0000313" key="1">
    <source>
        <dbReference type="EMBL" id="SDH52188.1"/>
    </source>
</evidence>
<dbReference type="OrthoDB" id="3495297at2"/>
<accession>A0A1G8D322</accession>
<evidence type="ECO:0000313" key="2">
    <source>
        <dbReference type="Proteomes" id="UP000199623"/>
    </source>
</evidence>
<dbReference type="STRING" id="200378.SAMN05216553_1261"/>
<proteinExistence type="predicted"/>
<keyword evidence="2" id="KW-1185">Reference proteome</keyword>
<protein>
    <submittedName>
        <fullName evidence="1">Uncharacterized protein</fullName>
    </submittedName>
</protein>
<dbReference type="Proteomes" id="UP000199623">
    <property type="component" value="Unassembled WGS sequence"/>
</dbReference>
<reference evidence="2" key="1">
    <citation type="submission" date="2016-10" db="EMBL/GenBank/DDBJ databases">
        <authorList>
            <person name="Varghese N."/>
            <person name="Submissions S."/>
        </authorList>
    </citation>
    <scope>NUCLEOTIDE SEQUENCE [LARGE SCALE GENOMIC DNA]</scope>
    <source>
        <strain evidence="2">CGMCC 4.3506</strain>
    </source>
</reference>
<dbReference type="AlphaFoldDB" id="A0A1G8D322"/>